<keyword evidence="1" id="KW-0812">Transmembrane</keyword>
<dbReference type="Proteomes" id="UP000004931">
    <property type="component" value="Unassembled WGS sequence"/>
</dbReference>
<accession>A0YB84</accession>
<evidence type="ECO:0000256" key="1">
    <source>
        <dbReference type="SAM" id="Phobius"/>
    </source>
</evidence>
<dbReference type="EMBL" id="AAVT01000002">
    <property type="protein sequence ID" value="EAW31814.1"/>
    <property type="molecule type" value="Genomic_DNA"/>
</dbReference>
<proteinExistence type="predicted"/>
<sequence>MYSVPNIDTVFYSDSISNDCATFNKAMRANIAVIAYNRVKIDDTKLPNGGVIANVFTFYFLLFTFYFLLFTFYFLLFTFYFLLFTIDD</sequence>
<keyword evidence="1" id="KW-0472">Membrane</keyword>
<evidence type="ECO:0000313" key="3">
    <source>
        <dbReference type="Proteomes" id="UP000004931"/>
    </source>
</evidence>
<keyword evidence="3" id="KW-1185">Reference proteome</keyword>
<reference evidence="2 3" key="1">
    <citation type="journal article" date="2010" name="J. Bacteriol.">
        <title>Genome sequence of the oligotrophic marine Gammaproteobacterium HTCC2143, isolated from the Oregon Coast.</title>
        <authorList>
            <person name="Oh H.M."/>
            <person name="Kang I."/>
            <person name="Ferriera S."/>
            <person name="Giovannoni S.J."/>
            <person name="Cho J.C."/>
        </authorList>
    </citation>
    <scope>NUCLEOTIDE SEQUENCE [LARGE SCALE GENOMIC DNA]</scope>
    <source>
        <strain evidence="2 3">HTCC2143</strain>
    </source>
</reference>
<dbReference type="AlphaFoldDB" id="A0YB84"/>
<comment type="caution">
    <text evidence="2">The sequence shown here is derived from an EMBL/GenBank/DDBJ whole genome shotgun (WGS) entry which is preliminary data.</text>
</comment>
<keyword evidence="1" id="KW-1133">Transmembrane helix</keyword>
<feature type="transmembrane region" description="Helical" evidence="1">
    <location>
        <begin position="56"/>
        <end position="83"/>
    </location>
</feature>
<gene>
    <name evidence="2" type="ORF">GP2143_05170</name>
</gene>
<evidence type="ECO:0000313" key="2">
    <source>
        <dbReference type="EMBL" id="EAW31814.1"/>
    </source>
</evidence>
<protein>
    <submittedName>
        <fullName evidence="2">Uncharacterized protein</fullName>
    </submittedName>
</protein>
<organism evidence="2 3">
    <name type="scientific">marine gamma proteobacterium HTCC2143</name>
    <dbReference type="NCBI Taxonomy" id="247633"/>
    <lineage>
        <taxon>Bacteria</taxon>
        <taxon>Pseudomonadati</taxon>
        <taxon>Pseudomonadota</taxon>
        <taxon>Gammaproteobacteria</taxon>
        <taxon>Cellvibrionales</taxon>
        <taxon>Spongiibacteraceae</taxon>
        <taxon>BD1-7 clade</taxon>
    </lineage>
</organism>
<name>A0YB84_9GAMM</name>